<comment type="subcellular location">
    <subcellularLocation>
        <location evidence="1">Cell membrane</location>
        <topology evidence="1">Multi-pass membrane protein</topology>
    </subcellularLocation>
    <subcellularLocation>
        <location evidence="6">Membrane</location>
        <topology evidence="6">Multi-pass membrane protein</topology>
    </subcellularLocation>
</comment>
<feature type="transmembrane region" description="Helical" evidence="7">
    <location>
        <begin position="45"/>
        <end position="65"/>
    </location>
</feature>
<evidence type="ECO:0000256" key="7">
    <source>
        <dbReference type="SAM" id="Phobius"/>
    </source>
</evidence>
<evidence type="ECO:0000313" key="10">
    <source>
        <dbReference type="Proteomes" id="UP000189981"/>
    </source>
</evidence>
<keyword evidence="4 7" id="KW-1133">Transmembrane helix</keyword>
<dbReference type="AlphaFoldDB" id="A0A1T5A296"/>
<keyword evidence="3 7" id="KW-0812">Transmembrane</keyword>
<keyword evidence="10" id="KW-1185">Reference proteome</keyword>
<sequence length="236" mass="25637">MMFLLQIDTVTPITDTAAAAAATVPTLATAEELKFIDLLIKGGWVMFPLALLAFIALVIFVERYLTIRKASKDEMNLMSQVRQNIQSARLESALALCRNSNTPLGRMLEKGLVRIGRPIKDIEGAIENVGKLEVSKLEKNIGILGIIAGIAPMLGFVGTIVGVITIFHEVSVKGIIEIGTISGGLYTKMITSATGLIIGIIAYVLYHILNIMVDRIILKMETDAIEFIDLLEEPGK</sequence>
<dbReference type="EMBL" id="FUYR01000001">
    <property type="protein sequence ID" value="SKB28877.1"/>
    <property type="molecule type" value="Genomic_DNA"/>
</dbReference>
<keyword evidence="5 7" id="KW-0472">Membrane</keyword>
<name>A0A1T5A296_9SPHI</name>
<keyword evidence="6" id="KW-0813">Transport</keyword>
<dbReference type="STRING" id="572036.SAMN05661099_0209"/>
<evidence type="ECO:0000313" key="9">
    <source>
        <dbReference type="EMBL" id="SKB28877.1"/>
    </source>
</evidence>
<dbReference type="Pfam" id="PF01618">
    <property type="entry name" value="MotA_ExbB"/>
    <property type="match status" value="1"/>
</dbReference>
<evidence type="ECO:0000256" key="1">
    <source>
        <dbReference type="ARBA" id="ARBA00004651"/>
    </source>
</evidence>
<gene>
    <name evidence="9" type="ORF">SAMN05661099_0209</name>
</gene>
<feature type="transmembrane region" description="Helical" evidence="7">
    <location>
        <begin position="141"/>
        <end position="166"/>
    </location>
</feature>
<keyword evidence="6" id="KW-0653">Protein transport</keyword>
<dbReference type="PANTHER" id="PTHR30625:SF17">
    <property type="entry name" value="TOLQ-RELATED"/>
    <property type="match status" value="1"/>
</dbReference>
<proteinExistence type="inferred from homology"/>
<dbReference type="GO" id="GO:0017038">
    <property type="term" value="P:protein import"/>
    <property type="evidence" value="ECO:0007669"/>
    <property type="project" value="TreeGrafter"/>
</dbReference>
<reference evidence="10" key="1">
    <citation type="submission" date="2017-02" db="EMBL/GenBank/DDBJ databases">
        <authorList>
            <person name="Varghese N."/>
            <person name="Submissions S."/>
        </authorList>
    </citation>
    <scope>NUCLEOTIDE SEQUENCE [LARGE SCALE GENOMIC DNA]</scope>
    <source>
        <strain evidence="10">DSM 22385</strain>
    </source>
</reference>
<evidence type="ECO:0000256" key="3">
    <source>
        <dbReference type="ARBA" id="ARBA00022692"/>
    </source>
</evidence>
<evidence type="ECO:0000256" key="2">
    <source>
        <dbReference type="ARBA" id="ARBA00022475"/>
    </source>
</evidence>
<dbReference type="Proteomes" id="UP000189981">
    <property type="component" value="Unassembled WGS sequence"/>
</dbReference>
<evidence type="ECO:0000256" key="6">
    <source>
        <dbReference type="RuleBase" id="RU004057"/>
    </source>
</evidence>
<evidence type="ECO:0000259" key="8">
    <source>
        <dbReference type="Pfam" id="PF01618"/>
    </source>
</evidence>
<keyword evidence="2" id="KW-1003">Cell membrane</keyword>
<feature type="domain" description="MotA/TolQ/ExbB proton channel" evidence="8">
    <location>
        <begin position="100"/>
        <end position="221"/>
    </location>
</feature>
<feature type="transmembrane region" description="Helical" evidence="7">
    <location>
        <begin position="186"/>
        <end position="209"/>
    </location>
</feature>
<dbReference type="InterPro" id="IPR002898">
    <property type="entry name" value="MotA_ExbB_proton_chnl"/>
</dbReference>
<comment type="similarity">
    <text evidence="6">Belongs to the exbB/tolQ family.</text>
</comment>
<organism evidence="9 10">
    <name type="scientific">Daejeonella lutea</name>
    <dbReference type="NCBI Taxonomy" id="572036"/>
    <lineage>
        <taxon>Bacteria</taxon>
        <taxon>Pseudomonadati</taxon>
        <taxon>Bacteroidota</taxon>
        <taxon>Sphingobacteriia</taxon>
        <taxon>Sphingobacteriales</taxon>
        <taxon>Sphingobacteriaceae</taxon>
        <taxon>Daejeonella</taxon>
    </lineage>
</organism>
<evidence type="ECO:0000256" key="4">
    <source>
        <dbReference type="ARBA" id="ARBA00022989"/>
    </source>
</evidence>
<accession>A0A1T5A296</accession>
<protein>
    <submittedName>
        <fullName evidence="9">Biopolymer transport protein ExbB</fullName>
    </submittedName>
</protein>
<dbReference type="GO" id="GO:0005886">
    <property type="term" value="C:plasma membrane"/>
    <property type="evidence" value="ECO:0007669"/>
    <property type="project" value="UniProtKB-SubCell"/>
</dbReference>
<dbReference type="PANTHER" id="PTHR30625">
    <property type="entry name" value="PROTEIN TOLQ"/>
    <property type="match status" value="1"/>
</dbReference>
<dbReference type="InterPro" id="IPR050790">
    <property type="entry name" value="ExbB/TolQ_transport"/>
</dbReference>
<evidence type="ECO:0000256" key="5">
    <source>
        <dbReference type="ARBA" id="ARBA00023136"/>
    </source>
</evidence>